<organism evidence="1 2">
    <name type="scientific">Eragrostis curvula</name>
    <name type="common">weeping love grass</name>
    <dbReference type="NCBI Taxonomy" id="38414"/>
    <lineage>
        <taxon>Eukaryota</taxon>
        <taxon>Viridiplantae</taxon>
        <taxon>Streptophyta</taxon>
        <taxon>Embryophyta</taxon>
        <taxon>Tracheophyta</taxon>
        <taxon>Spermatophyta</taxon>
        <taxon>Magnoliopsida</taxon>
        <taxon>Liliopsida</taxon>
        <taxon>Poales</taxon>
        <taxon>Poaceae</taxon>
        <taxon>PACMAD clade</taxon>
        <taxon>Chloridoideae</taxon>
        <taxon>Eragrostideae</taxon>
        <taxon>Eragrostidinae</taxon>
        <taxon>Eragrostis</taxon>
    </lineage>
</organism>
<dbReference type="OrthoDB" id="690094at2759"/>
<evidence type="ECO:0000313" key="1">
    <source>
        <dbReference type="EMBL" id="TVU24204.1"/>
    </source>
</evidence>
<dbReference type="InterPro" id="IPR027417">
    <property type="entry name" value="P-loop_NTPase"/>
</dbReference>
<gene>
    <name evidence="1" type="ORF">EJB05_26623</name>
</gene>
<evidence type="ECO:0000313" key="2">
    <source>
        <dbReference type="Proteomes" id="UP000324897"/>
    </source>
</evidence>
<feature type="non-terminal residue" evidence="1">
    <location>
        <position position="1"/>
    </location>
</feature>
<dbReference type="Gramene" id="TVU24204">
    <property type="protein sequence ID" value="TVU24204"/>
    <property type="gene ID" value="EJB05_26623"/>
</dbReference>
<keyword evidence="2" id="KW-1185">Reference proteome</keyword>
<dbReference type="EMBL" id="RWGY01000013">
    <property type="protein sequence ID" value="TVU24204.1"/>
    <property type="molecule type" value="Genomic_DNA"/>
</dbReference>
<dbReference type="SUPFAM" id="SSF52540">
    <property type="entry name" value="P-loop containing nucleoside triphosphate hydrolases"/>
    <property type="match status" value="1"/>
</dbReference>
<dbReference type="Proteomes" id="UP000324897">
    <property type="component" value="Chromosome 2"/>
</dbReference>
<proteinExistence type="predicted"/>
<dbReference type="PANTHER" id="PTHR33377:SF25">
    <property type="entry name" value="OS10G0131500 PROTEIN"/>
    <property type="match status" value="1"/>
</dbReference>
<sequence>MARQRRAIPTGRDERFPTFLPVFLFPNKLSEDDKLHGLNQLLLRILAVVEEADGRYITNSAMLKQLEFFAESMYQGYHMLDTFKHKSHVKGITKEEVRHSSTLSTLSFGLKRSRTMDDPSAALMVLPVIGGCRVGKKVLISHVCTNERVQSHFSSILHISGNNIQSIENTTFRTNVKTLVVIEFIFDIDDDEWIKFYSSATKLSEGSKVIIMSRLGKVARFGTVKPVYLNSLSEAEYSYLFKMLAFGNTDQRAYPQQVSVANELAIVLGGSLITANVIADLLRRNLNVQFWLHILKRFKEMVENNLSKYGEHPKDIIEKEHPIDISRFASTCPTSLRLMPPRVEKDESPERKLPVMMFGDLIAGSMSVPNEEFELVAWKSRIPPYTKYVQSVEACDDQMPRSMPHKRKRKAQIENL</sequence>
<evidence type="ECO:0008006" key="3">
    <source>
        <dbReference type="Google" id="ProtNLM"/>
    </source>
</evidence>
<dbReference type="PANTHER" id="PTHR33377">
    <property type="entry name" value="OS10G0134700 PROTEIN-RELATED"/>
    <property type="match status" value="1"/>
</dbReference>
<comment type="caution">
    <text evidence="1">The sequence shown here is derived from an EMBL/GenBank/DDBJ whole genome shotgun (WGS) entry which is preliminary data.</text>
</comment>
<dbReference type="AlphaFoldDB" id="A0A5J9UL85"/>
<name>A0A5J9UL85_9POAL</name>
<accession>A0A5J9UL85</accession>
<protein>
    <recommendedName>
        <fullName evidence="3">Rx N-terminal domain-containing protein</fullName>
    </recommendedName>
</protein>
<reference evidence="1 2" key="1">
    <citation type="journal article" date="2019" name="Sci. Rep.">
        <title>A high-quality genome of Eragrostis curvula grass provides insights into Poaceae evolution and supports new strategies to enhance forage quality.</title>
        <authorList>
            <person name="Carballo J."/>
            <person name="Santos B.A.C.M."/>
            <person name="Zappacosta D."/>
            <person name="Garbus I."/>
            <person name="Selva J.P."/>
            <person name="Gallo C.A."/>
            <person name="Diaz A."/>
            <person name="Albertini E."/>
            <person name="Caccamo M."/>
            <person name="Echenique V."/>
        </authorList>
    </citation>
    <scope>NUCLEOTIDE SEQUENCE [LARGE SCALE GENOMIC DNA]</scope>
    <source>
        <strain evidence="2">cv. Victoria</strain>
        <tissue evidence="1">Leaf</tissue>
    </source>
</reference>